<proteinExistence type="predicted"/>
<reference evidence="4" key="1">
    <citation type="submission" date="2018-05" db="EMBL/GenBank/DDBJ databases">
        <title>Draft genome sequence of Stemphylium lycopersici strain CIDEFI 213.</title>
        <authorList>
            <person name="Medina R."/>
            <person name="Franco M.E.E."/>
            <person name="Lucentini C.G."/>
            <person name="Saparrat M.C.N."/>
            <person name="Balatti P.A."/>
        </authorList>
    </citation>
    <scope>NUCLEOTIDE SEQUENCE [LARGE SCALE GENOMIC DNA]</scope>
    <source>
        <strain evidence="4">CIDEFI 213</strain>
    </source>
</reference>
<evidence type="ECO:0000256" key="1">
    <source>
        <dbReference type="SAM" id="Coils"/>
    </source>
</evidence>
<feature type="region of interest" description="Disordered" evidence="2">
    <location>
        <begin position="252"/>
        <end position="282"/>
    </location>
</feature>
<evidence type="ECO:0000313" key="3">
    <source>
        <dbReference type="EMBL" id="RAR11376.1"/>
    </source>
</evidence>
<organism evidence="3 4">
    <name type="scientific">Stemphylium lycopersici</name>
    <name type="common">Tomato gray leaf spot disease fungus</name>
    <name type="synonym">Thyrospora lycopersici</name>
    <dbReference type="NCBI Taxonomy" id="183478"/>
    <lineage>
        <taxon>Eukaryota</taxon>
        <taxon>Fungi</taxon>
        <taxon>Dikarya</taxon>
        <taxon>Ascomycota</taxon>
        <taxon>Pezizomycotina</taxon>
        <taxon>Dothideomycetes</taxon>
        <taxon>Pleosporomycetidae</taxon>
        <taxon>Pleosporales</taxon>
        <taxon>Pleosporineae</taxon>
        <taxon>Pleosporaceae</taxon>
        <taxon>Stemphylium</taxon>
    </lineage>
</organism>
<comment type="caution">
    <text evidence="3">The sequence shown here is derived from an EMBL/GenBank/DDBJ whole genome shotgun (WGS) entry which is preliminary data.</text>
</comment>
<name>A0A364N4S9_STELY</name>
<evidence type="ECO:0000256" key="2">
    <source>
        <dbReference type="SAM" id="MobiDB-lite"/>
    </source>
</evidence>
<keyword evidence="4" id="KW-1185">Reference proteome</keyword>
<protein>
    <submittedName>
        <fullName evidence="3">Uncharacterized protein</fullName>
    </submittedName>
</protein>
<gene>
    <name evidence="3" type="ORF">DDE83_004632</name>
</gene>
<evidence type="ECO:0000313" key="4">
    <source>
        <dbReference type="Proteomes" id="UP000249619"/>
    </source>
</evidence>
<accession>A0A364N4S9</accession>
<dbReference type="EMBL" id="QGDH01000058">
    <property type="protein sequence ID" value="RAR11376.1"/>
    <property type="molecule type" value="Genomic_DNA"/>
</dbReference>
<sequence>MASTQTTFTTVNRDVPIRVKVSQKEKKRLAKQVASKTETDSKGGSDTNGSCFKGITYLSTEDLQGGFAAFIKVKPKQPVTPPKPLGASFASVVGCPPKKQHEQIVPLNYAQSAKASRPVSKASTAVPMFPPLITKGKSAGAKPPVKEPKVINIVYANEVKMSHKASPTGEHNGIRKQDFPCLNLSSISPPKNFVDIIPTKFANAWRTVSMKTFAVKKQVAVPKDDFLALNPKSSPPSKKFGEAAVVKIISTENKSPGPNENTSTNATKTGWTKPSTGIGPSNNTFTDLPLSHKAKSKKALTAPQKPEVAAKKQGPEVVAAIEGQSTKTELALTTSQRKKHVRQARKQQKAAKNAKEAAEMELIEEVCAEVKKEHEALHIKQLAAEKTEKMQPKIQVKNQAVNPRAESTAVAHVPAITSLTHQTTTAVIHQPAAIAATQSPPLAFGLTGATISTAPTFAPNIAVQSNWPGVYGMVPVVSPTLSRPFSTVVSKMPRVVGHEYAKMESQMALQHGFDNVVEDEEGEPQGGVITESIVVGAQEIDDRRDELEINFTVGKHSDDANDDAEVDQPAAEHQNDAAVVPQTKSHNEPDQRDAGSLSVVTIENTGECDADNKCLCDMALDDLAVHPTASTKVPKEQLDALQQVSLYRRGSLAHMGSDVFTTFVSCIAARYGGSVKSKNGKPLVRIVAENPSHKRVETVDQGRGRTDSTSIGDVVLTSFLQQLTTKYPGRSEYTEEQIAAIFTNLSKHEVITHPAQPRDMKANRDNAKFAQKFRWAMKLWTYFDG</sequence>
<feature type="region of interest" description="Disordered" evidence="2">
    <location>
        <begin position="22"/>
        <end position="46"/>
    </location>
</feature>
<feature type="coiled-coil region" evidence="1">
    <location>
        <begin position="337"/>
        <end position="373"/>
    </location>
</feature>
<dbReference type="Proteomes" id="UP000249619">
    <property type="component" value="Unassembled WGS sequence"/>
</dbReference>
<feature type="region of interest" description="Disordered" evidence="2">
    <location>
        <begin position="555"/>
        <end position="594"/>
    </location>
</feature>
<dbReference type="AlphaFoldDB" id="A0A364N4S9"/>
<keyword evidence="1" id="KW-0175">Coiled coil</keyword>